<evidence type="ECO:0000313" key="1">
    <source>
        <dbReference type="EMBL" id="RKP33019.1"/>
    </source>
</evidence>
<dbReference type="EMBL" id="ML004428">
    <property type="protein sequence ID" value="RKP33019.1"/>
    <property type="molecule type" value="Genomic_DNA"/>
</dbReference>
<dbReference type="OrthoDB" id="2564148at2759"/>
<dbReference type="AlphaFoldDB" id="A0A4V1J3R9"/>
<evidence type="ECO:0000313" key="2">
    <source>
        <dbReference type="Proteomes" id="UP000268321"/>
    </source>
</evidence>
<sequence length="316" mass="36091">MRNLEGISTLFLHTPLSFIKFMQMLQDLNILRLSLDRLSITSVHTLVHDAQFKFAQMMTHFDLNNAADLELRINCSRRHECQDTCMVQSFADWVSFNARCDIESLVRKLSIVHHKSVTELAQFKHILDNYAFSALFPNIEELYVNCSNSNCASQIGRLDLRKIISKLHHVPKLRVLHLSSFFCGCRGYRRFLIFKGTPRTMFSPTDVPATSATPSEAADVSEAPVLESLIDFSNNANTKFFQYLALEFRKEAIMEQNLAATGIMLDMENMPVMANAAVDLFKGLLIHSCLRDVFDMFSRNFPNRESVNFGCIKLET</sequence>
<reference evidence="2" key="1">
    <citation type="journal article" date="2018" name="Nat. Microbiol.">
        <title>Leveraging single-cell genomics to expand the fungal tree of life.</title>
        <authorList>
            <person name="Ahrendt S.R."/>
            <person name="Quandt C.A."/>
            <person name="Ciobanu D."/>
            <person name="Clum A."/>
            <person name="Salamov A."/>
            <person name="Andreopoulos B."/>
            <person name="Cheng J.F."/>
            <person name="Woyke T."/>
            <person name="Pelin A."/>
            <person name="Henrissat B."/>
            <person name="Reynolds N.K."/>
            <person name="Benny G.L."/>
            <person name="Smith M.E."/>
            <person name="James T.Y."/>
            <person name="Grigoriev I.V."/>
        </authorList>
    </citation>
    <scope>NUCLEOTIDE SEQUENCE [LARGE SCALE GENOMIC DNA]</scope>
    <source>
        <strain evidence="2">Baker2002</strain>
    </source>
</reference>
<name>A0A4V1J3R9_9ASCO</name>
<proteinExistence type="predicted"/>
<accession>A0A4V1J3R9</accession>
<dbReference type="Proteomes" id="UP000268321">
    <property type="component" value="Unassembled WGS sequence"/>
</dbReference>
<protein>
    <submittedName>
        <fullName evidence="1">Uncharacterized protein</fullName>
    </submittedName>
</protein>
<organism evidence="1 2">
    <name type="scientific">Metschnikowia bicuspidata</name>
    <dbReference type="NCBI Taxonomy" id="27322"/>
    <lineage>
        <taxon>Eukaryota</taxon>
        <taxon>Fungi</taxon>
        <taxon>Dikarya</taxon>
        <taxon>Ascomycota</taxon>
        <taxon>Saccharomycotina</taxon>
        <taxon>Pichiomycetes</taxon>
        <taxon>Metschnikowiaceae</taxon>
        <taxon>Metschnikowia</taxon>
    </lineage>
</organism>
<gene>
    <name evidence="1" type="ORF">METBISCDRAFT_20893</name>
</gene>
<keyword evidence="2" id="KW-1185">Reference proteome</keyword>